<name>A0AAW4AEF2_VIBAN</name>
<dbReference type="Proteomes" id="UP000722957">
    <property type="component" value="Unassembled WGS sequence"/>
</dbReference>
<accession>A0AAW4AEF2</accession>
<organism evidence="1 2">
    <name type="scientific">Vibrio anguillarum</name>
    <name type="common">Listonella anguillarum</name>
    <dbReference type="NCBI Taxonomy" id="55601"/>
    <lineage>
        <taxon>Bacteria</taxon>
        <taxon>Pseudomonadati</taxon>
        <taxon>Pseudomonadota</taxon>
        <taxon>Gammaproteobacteria</taxon>
        <taxon>Vibrionales</taxon>
        <taxon>Vibrionaceae</taxon>
        <taxon>Vibrio</taxon>
    </lineage>
</organism>
<dbReference type="KEGG" id="vau:VANGNB10_cI1599c"/>
<dbReference type="InterPro" id="IPR021508">
    <property type="entry name" value="Gp17-like"/>
</dbReference>
<sequence length="122" mass="13669">MNTAPIFSICQQDPVVTSLIGSNPLRLYMFGLAPQSPTKPYAVWQVIGGQPENYMDGRPDIDGFTIQIDTYADSASIARDVAGAIRHAIEPYCMLTIYRGESRDDQTMNYRSGFDVDWLVDR</sequence>
<dbReference type="EMBL" id="RDOM01000033">
    <property type="protein sequence ID" value="MBF4272942.1"/>
    <property type="molecule type" value="Genomic_DNA"/>
</dbReference>
<evidence type="ECO:0000313" key="1">
    <source>
        <dbReference type="EMBL" id="MBF4272942.1"/>
    </source>
</evidence>
<protein>
    <submittedName>
        <fullName evidence="1">DUF3168 domain-containing protein</fullName>
    </submittedName>
</protein>
<evidence type="ECO:0000313" key="2">
    <source>
        <dbReference type="Proteomes" id="UP000722957"/>
    </source>
</evidence>
<dbReference type="RefSeq" id="WP_041946976.1">
    <property type="nucleotide sequence ID" value="NZ_CP020534.1"/>
</dbReference>
<comment type="caution">
    <text evidence="1">The sequence shown here is derived from an EMBL/GenBank/DDBJ whole genome shotgun (WGS) entry which is preliminary data.</text>
</comment>
<dbReference type="Pfam" id="PF11367">
    <property type="entry name" value="Tail_completion_gp17"/>
    <property type="match status" value="1"/>
</dbReference>
<gene>
    <name evidence="1" type="ORF">EAY07_13025</name>
</gene>
<proteinExistence type="predicted"/>
<reference evidence="1 2" key="1">
    <citation type="journal article" date="2021" name="PeerJ">
        <title>Analysis of 44 Vibrio anguillarum genomes reveals high genetic diversity.</title>
        <authorList>
            <person name="Hansen M.J."/>
            <person name="Dalsgaard I."/>
        </authorList>
    </citation>
    <scope>NUCLEOTIDE SEQUENCE [LARGE SCALE GENOMIC DNA]</scope>
    <source>
        <strain evidence="1 2">17-16730-2A</strain>
    </source>
</reference>
<dbReference type="AlphaFoldDB" id="A0AAW4AEF2"/>